<dbReference type="InterPro" id="IPR004523">
    <property type="entry name" value="Asp-tRNA_synthase_2"/>
</dbReference>
<comment type="caution">
    <text evidence="6">The sequence shown here is derived from an EMBL/GenBank/DDBJ whole genome shotgun (WGS) entry which is preliminary data.</text>
</comment>
<keyword evidence="7" id="KW-1185">Reference proteome</keyword>
<evidence type="ECO:0000256" key="3">
    <source>
        <dbReference type="ARBA" id="ARBA00022741"/>
    </source>
</evidence>
<dbReference type="Pfam" id="PF00152">
    <property type="entry name" value="tRNA-synt_2"/>
    <property type="match status" value="1"/>
</dbReference>
<protein>
    <recommendedName>
        <fullName evidence="5">Aminoacyl-tRNA synthetase class II (D/K/N) domain-containing protein</fullName>
    </recommendedName>
</protein>
<dbReference type="GO" id="GO:0005524">
    <property type="term" value="F:ATP binding"/>
    <property type="evidence" value="ECO:0007669"/>
    <property type="project" value="InterPro"/>
</dbReference>
<accession>A0AAD9ZIE0</accession>
<proteinExistence type="predicted"/>
<evidence type="ECO:0000256" key="1">
    <source>
        <dbReference type="ARBA" id="ARBA00022490"/>
    </source>
</evidence>
<gene>
    <name evidence="6" type="ORF">OEA41_000335</name>
</gene>
<evidence type="ECO:0000256" key="4">
    <source>
        <dbReference type="ARBA" id="ARBA00022840"/>
    </source>
</evidence>
<dbReference type="SUPFAM" id="SSF55681">
    <property type="entry name" value="Class II aaRS and biotin synthetases"/>
    <property type="match status" value="1"/>
</dbReference>
<organism evidence="6 7">
    <name type="scientific">Lepraria neglecta</name>
    <dbReference type="NCBI Taxonomy" id="209136"/>
    <lineage>
        <taxon>Eukaryota</taxon>
        <taxon>Fungi</taxon>
        <taxon>Dikarya</taxon>
        <taxon>Ascomycota</taxon>
        <taxon>Pezizomycotina</taxon>
        <taxon>Lecanoromycetes</taxon>
        <taxon>OSLEUM clade</taxon>
        <taxon>Lecanoromycetidae</taxon>
        <taxon>Lecanorales</taxon>
        <taxon>Lecanorineae</taxon>
        <taxon>Stereocaulaceae</taxon>
        <taxon>Lepraria</taxon>
    </lineage>
</organism>
<keyword evidence="1" id="KW-0963">Cytoplasm</keyword>
<dbReference type="Gene3D" id="3.30.930.10">
    <property type="entry name" value="Bira Bifunctional Protein, Domain 2"/>
    <property type="match status" value="1"/>
</dbReference>
<dbReference type="EMBL" id="JASNWA010000003">
    <property type="protein sequence ID" value="KAK3178202.1"/>
    <property type="molecule type" value="Genomic_DNA"/>
</dbReference>
<dbReference type="PANTHER" id="PTHR43450">
    <property type="entry name" value="ASPARTYL-TRNA SYNTHETASE"/>
    <property type="match status" value="1"/>
</dbReference>
<evidence type="ECO:0000313" key="7">
    <source>
        <dbReference type="Proteomes" id="UP001276659"/>
    </source>
</evidence>
<name>A0AAD9ZIE0_9LECA</name>
<evidence type="ECO:0000256" key="2">
    <source>
        <dbReference type="ARBA" id="ARBA00022598"/>
    </source>
</evidence>
<dbReference type="AlphaFoldDB" id="A0AAD9ZIE0"/>
<evidence type="ECO:0000259" key="5">
    <source>
        <dbReference type="Pfam" id="PF00152"/>
    </source>
</evidence>
<dbReference type="GO" id="GO:0004815">
    <property type="term" value="F:aspartate-tRNA ligase activity"/>
    <property type="evidence" value="ECO:0007669"/>
    <property type="project" value="InterPro"/>
</dbReference>
<dbReference type="Proteomes" id="UP001276659">
    <property type="component" value="Unassembled WGS sequence"/>
</dbReference>
<keyword evidence="3" id="KW-0547">Nucleotide-binding</keyword>
<feature type="domain" description="Aminoacyl-tRNA synthetase class II (D/K/N)" evidence="5">
    <location>
        <begin position="22"/>
        <end position="130"/>
    </location>
</feature>
<dbReference type="PANTHER" id="PTHR43450:SF1">
    <property type="entry name" value="ASPARTATE--TRNA LIGASE, CYTOPLASMIC"/>
    <property type="match status" value="1"/>
</dbReference>
<dbReference type="GO" id="GO:0006422">
    <property type="term" value="P:aspartyl-tRNA aminoacylation"/>
    <property type="evidence" value="ECO:0007669"/>
    <property type="project" value="InterPro"/>
</dbReference>
<reference evidence="6" key="1">
    <citation type="submission" date="2022-11" db="EMBL/GenBank/DDBJ databases">
        <title>Chromosomal genome sequence assembly and mating type (MAT) locus characterization of the leprose asexual lichenized fungus Lepraria neglecta (Nyl.) Erichsen.</title>
        <authorList>
            <person name="Allen J.L."/>
            <person name="Pfeffer B."/>
        </authorList>
    </citation>
    <scope>NUCLEOTIDE SEQUENCE</scope>
    <source>
        <strain evidence="6">Allen 5258</strain>
    </source>
</reference>
<dbReference type="GO" id="GO:0003723">
    <property type="term" value="F:RNA binding"/>
    <property type="evidence" value="ECO:0007669"/>
    <property type="project" value="TreeGrafter"/>
</dbReference>
<dbReference type="GO" id="GO:0017101">
    <property type="term" value="C:aminoacyl-tRNA synthetase multienzyme complex"/>
    <property type="evidence" value="ECO:0007669"/>
    <property type="project" value="TreeGrafter"/>
</dbReference>
<evidence type="ECO:0000313" key="6">
    <source>
        <dbReference type="EMBL" id="KAK3178202.1"/>
    </source>
</evidence>
<dbReference type="GO" id="GO:0005829">
    <property type="term" value="C:cytosol"/>
    <property type="evidence" value="ECO:0007669"/>
    <property type="project" value="TreeGrafter"/>
</dbReference>
<keyword evidence="2" id="KW-0436">Ligase</keyword>
<dbReference type="InterPro" id="IPR045864">
    <property type="entry name" value="aa-tRNA-synth_II/BPL/LPL"/>
</dbReference>
<sequence>MPKRLIGRTNRSRGAQEVQLGAIIKSKYGTDLFLIKDFPSDLRPFYTKWSERSHLTKSMDFTLRGQEIVSGSGKADSYKRVLEAMALKGIEPDEYRAYTEHYKTGGVPPHGGIGTGLKRIVQSYLSLTSVFGT</sequence>
<dbReference type="InterPro" id="IPR004364">
    <property type="entry name" value="Aa-tRNA-synt_II"/>
</dbReference>
<keyword evidence="4" id="KW-0067">ATP-binding</keyword>